<dbReference type="EMBL" id="CAADRA010000866">
    <property type="protein sequence ID" value="VFT81183.1"/>
    <property type="molecule type" value="Genomic_DNA"/>
</dbReference>
<evidence type="ECO:0000313" key="2">
    <source>
        <dbReference type="EMBL" id="KAF0714094.1"/>
    </source>
</evidence>
<feature type="region of interest" description="Disordered" evidence="1">
    <location>
        <begin position="190"/>
        <end position="215"/>
    </location>
</feature>
<evidence type="ECO:0000313" key="3">
    <source>
        <dbReference type="EMBL" id="VFT81183.1"/>
    </source>
</evidence>
<dbReference type="Proteomes" id="UP000332933">
    <property type="component" value="Unassembled WGS sequence"/>
</dbReference>
<evidence type="ECO:0000256" key="1">
    <source>
        <dbReference type="SAM" id="MobiDB-lite"/>
    </source>
</evidence>
<dbReference type="EMBL" id="VJMH01000866">
    <property type="protein sequence ID" value="KAF0714094.1"/>
    <property type="molecule type" value="Genomic_DNA"/>
</dbReference>
<proteinExistence type="predicted"/>
<dbReference type="Gene3D" id="2.30.30.140">
    <property type="match status" value="1"/>
</dbReference>
<dbReference type="AlphaFoldDB" id="A0A485KC41"/>
<name>A0A485KC41_9STRA</name>
<protein>
    <submittedName>
        <fullName evidence="3">Aste57867_4049 protein</fullName>
    </submittedName>
</protein>
<reference evidence="2" key="2">
    <citation type="submission" date="2019-06" db="EMBL/GenBank/DDBJ databases">
        <title>Genomics analysis of Aphanomyces spp. identifies a new class of oomycete effector associated with host adaptation.</title>
        <authorList>
            <person name="Gaulin E."/>
        </authorList>
    </citation>
    <scope>NUCLEOTIDE SEQUENCE</scope>
    <source>
        <strain evidence="2">CBS 578.67</strain>
    </source>
</reference>
<keyword evidence="4" id="KW-1185">Reference proteome</keyword>
<reference evidence="3 4" key="1">
    <citation type="submission" date="2019-03" db="EMBL/GenBank/DDBJ databases">
        <authorList>
            <person name="Gaulin E."/>
            <person name="Dumas B."/>
        </authorList>
    </citation>
    <scope>NUCLEOTIDE SEQUENCE [LARGE SCALE GENOMIC DNA]</scope>
    <source>
        <strain evidence="3">CBS 568.67</strain>
    </source>
</reference>
<gene>
    <name evidence="3" type="primary">Aste57867_4049</name>
    <name evidence="2" type="ORF">As57867_004038</name>
    <name evidence="3" type="ORF">ASTE57867_4049</name>
</gene>
<organism evidence="3 4">
    <name type="scientific">Aphanomyces stellatus</name>
    <dbReference type="NCBI Taxonomy" id="120398"/>
    <lineage>
        <taxon>Eukaryota</taxon>
        <taxon>Sar</taxon>
        <taxon>Stramenopiles</taxon>
        <taxon>Oomycota</taxon>
        <taxon>Saprolegniomycetes</taxon>
        <taxon>Saprolegniales</taxon>
        <taxon>Verrucalvaceae</taxon>
        <taxon>Aphanomyces</taxon>
    </lineage>
</organism>
<evidence type="ECO:0000313" key="4">
    <source>
        <dbReference type="Proteomes" id="UP000332933"/>
    </source>
</evidence>
<accession>A0A485KC41</accession>
<dbReference type="OrthoDB" id="189929at2759"/>
<sequence length="430" mass="47252">MALTQVDAHVFEWAKQRLPPIPLEGNQDPYDDGVPPAPEPTVHRPIDADKLSRHVMQSLDGATVSALDAGHTLDLHPPFHHHGRSLERGQVVECCWRAPPRSHGLPPCRHDTWFPARIAHVHGAAVDVVFQDGRHEKLTQVDSTYVRCVPTKVQRTHVLAELAQRWHDPLVLQDELARVTQAIRVVSAPPPWQPSTTTTAVVPASPHPPRRTRLPSLLPATTAASVCSPTDRELVTALLLRRPCDDNNAPHVPLPPGHDTAIAAIFAYEKIVARVPAILDQCSHVYLSARTFADRLHAFDAFASVVVDLVQATLVGVERVYALEQSLQGSVFTPFNWLGAPLLASMAHGMDSLASYPALQDWYGTNFHFTCNPFLVAVPLHLKTNKLQCDVVPHSWWPESQYDAATWTRIAAAEKAVASPIVASISCVCV</sequence>